<accession>A0A0K9YS31</accession>
<dbReference type="EMBL" id="LGIQ01000009">
    <property type="protein sequence ID" value="KNB71000.1"/>
    <property type="molecule type" value="Genomic_DNA"/>
</dbReference>
<dbReference type="Proteomes" id="UP000319578">
    <property type="component" value="Unassembled WGS sequence"/>
</dbReference>
<feature type="domain" description="YheO-like" evidence="1">
    <location>
        <begin position="8"/>
        <end position="119"/>
    </location>
</feature>
<dbReference type="AlphaFoldDB" id="A0A0K9YS31"/>
<comment type="caution">
    <text evidence="4">The sequence shown here is derived from an EMBL/GenBank/DDBJ whole genome shotgun (WGS) entry which is preliminary data.</text>
</comment>
<reference evidence="3 6" key="3">
    <citation type="submission" date="2019-06" db="EMBL/GenBank/DDBJ databases">
        <title>Whole genome shotgun sequence of Brevibacillus reuszeri NBRC 15719.</title>
        <authorList>
            <person name="Hosoyama A."/>
            <person name="Uohara A."/>
            <person name="Ohji S."/>
            <person name="Ichikawa N."/>
        </authorList>
    </citation>
    <scope>NUCLEOTIDE SEQUENCE [LARGE SCALE GENOMIC DNA]</scope>
    <source>
        <strain evidence="3 6">NBRC 15719</strain>
    </source>
</reference>
<evidence type="ECO:0000313" key="4">
    <source>
        <dbReference type="EMBL" id="KNB71000.1"/>
    </source>
</evidence>
<dbReference type="PATRIC" id="fig|54915.3.peg.2995"/>
<keyword evidence="6" id="KW-1185">Reference proteome</keyword>
<organism evidence="4 5">
    <name type="scientific">Brevibacillus reuszeri</name>
    <dbReference type="NCBI Taxonomy" id="54915"/>
    <lineage>
        <taxon>Bacteria</taxon>
        <taxon>Bacillati</taxon>
        <taxon>Bacillota</taxon>
        <taxon>Bacilli</taxon>
        <taxon>Bacillales</taxon>
        <taxon>Paenibacillaceae</taxon>
        <taxon>Brevibacillus</taxon>
    </lineage>
</organism>
<dbReference type="PANTHER" id="PTHR35568">
    <property type="entry name" value="TRANSCRIPTIONAL REGULATOR DAUR"/>
    <property type="match status" value="1"/>
</dbReference>
<dbReference type="Pfam" id="PF08348">
    <property type="entry name" value="PAS_6"/>
    <property type="match status" value="1"/>
</dbReference>
<name>A0A0K9YS31_9BACL</name>
<keyword evidence="4" id="KW-0238">DNA-binding</keyword>
<dbReference type="InterPro" id="IPR039445">
    <property type="entry name" value="DauR-like_HTH"/>
</dbReference>
<proteinExistence type="predicted"/>
<reference evidence="4" key="2">
    <citation type="submission" date="2015-07" db="EMBL/GenBank/DDBJ databases">
        <title>MeaNS - Measles Nucleotide Surveillance Program.</title>
        <authorList>
            <person name="Tran T."/>
            <person name="Druce J."/>
        </authorList>
    </citation>
    <scope>NUCLEOTIDE SEQUENCE</scope>
    <source>
        <strain evidence="4">DSM 9887</strain>
    </source>
</reference>
<dbReference type="RefSeq" id="WP_049740036.1">
    <property type="nucleotide sequence ID" value="NZ_BJON01000002.1"/>
</dbReference>
<reference evidence="5" key="1">
    <citation type="submission" date="2015-07" db="EMBL/GenBank/DDBJ databases">
        <title>Genome sequencing project for genomic taxonomy and phylogenomics of Bacillus-like bacteria.</title>
        <authorList>
            <person name="Liu B."/>
            <person name="Wang J."/>
            <person name="Zhu Y."/>
            <person name="Liu G."/>
            <person name="Chen Q."/>
            <person name="Chen Z."/>
            <person name="Lan J."/>
            <person name="Che J."/>
            <person name="Ge C."/>
            <person name="Shi H."/>
            <person name="Pan Z."/>
            <person name="Liu X."/>
        </authorList>
    </citation>
    <scope>NUCLEOTIDE SEQUENCE [LARGE SCALE GENOMIC DNA]</scope>
    <source>
        <strain evidence="5">DSM 9887</strain>
    </source>
</reference>
<dbReference type="Pfam" id="PF13309">
    <property type="entry name" value="HTH_22"/>
    <property type="match status" value="1"/>
</dbReference>
<evidence type="ECO:0000313" key="5">
    <source>
        <dbReference type="Proteomes" id="UP000036834"/>
    </source>
</evidence>
<evidence type="ECO:0000313" key="6">
    <source>
        <dbReference type="Proteomes" id="UP000319578"/>
    </source>
</evidence>
<feature type="domain" description="Transcriptional regulator DauR-like HTH" evidence="2">
    <location>
        <begin position="148"/>
        <end position="207"/>
    </location>
</feature>
<evidence type="ECO:0000313" key="3">
    <source>
        <dbReference type="EMBL" id="GED66752.1"/>
    </source>
</evidence>
<dbReference type="OrthoDB" id="9796595at2"/>
<evidence type="ECO:0000259" key="2">
    <source>
        <dbReference type="Pfam" id="PF13309"/>
    </source>
</evidence>
<gene>
    <name evidence="4" type="ORF">ADS79_19445</name>
    <name evidence="3" type="ORF">BRE01_04540</name>
</gene>
<dbReference type="PANTHER" id="PTHR35568:SF1">
    <property type="entry name" value="TRANSCRIPTIONAL REGULATOR DAUR"/>
    <property type="match status" value="1"/>
</dbReference>
<dbReference type="STRING" id="54915.ADS79_19445"/>
<sequence>MGKYTEELKRFIPIADAMAQTFGKNCEVVLHDLSSPQSSVIYTANNHVTGRAIGQSFNHLITQVLLSQKLQNDVVANYRTETEDGRTIKSTTALIRNAEGEAIGAFCINIDIQPLVSTREFIEDFIRMDEEPVDREEVEVVQNVWEIVEQMINQMISEKDVEKIEKNEKLQIVQFMDKKGVFLIKGALEKVAAELKISKVTMYSYLDELRRNHKQELEEGVTR</sequence>
<dbReference type="InterPro" id="IPR013559">
    <property type="entry name" value="YheO"/>
</dbReference>
<dbReference type="GO" id="GO:0003677">
    <property type="term" value="F:DNA binding"/>
    <property type="evidence" value="ECO:0007669"/>
    <property type="project" value="UniProtKB-KW"/>
</dbReference>
<dbReference type="InterPro" id="IPR039446">
    <property type="entry name" value="DauR-like"/>
</dbReference>
<protein>
    <submittedName>
        <fullName evidence="4">DNA-binding protein</fullName>
    </submittedName>
</protein>
<dbReference type="EMBL" id="BJON01000002">
    <property type="protein sequence ID" value="GED66752.1"/>
    <property type="molecule type" value="Genomic_DNA"/>
</dbReference>
<dbReference type="Proteomes" id="UP000036834">
    <property type="component" value="Unassembled WGS sequence"/>
</dbReference>
<evidence type="ECO:0000259" key="1">
    <source>
        <dbReference type="Pfam" id="PF08348"/>
    </source>
</evidence>